<evidence type="ECO:0008006" key="3">
    <source>
        <dbReference type="Google" id="ProtNLM"/>
    </source>
</evidence>
<reference evidence="1 2" key="1">
    <citation type="journal article" date="2019" name="Int. J. Syst. Evol. Microbiol.">
        <title>The Global Catalogue of Microorganisms (GCM) 10K type strain sequencing project: providing services to taxonomists for standard genome sequencing and annotation.</title>
        <authorList>
            <consortium name="The Broad Institute Genomics Platform"/>
            <consortium name="The Broad Institute Genome Sequencing Center for Infectious Disease"/>
            <person name="Wu L."/>
            <person name="Ma J."/>
        </authorList>
    </citation>
    <scope>NUCLEOTIDE SEQUENCE [LARGE SCALE GENOMIC DNA]</scope>
    <source>
        <strain evidence="1 2">JCM 16211</strain>
    </source>
</reference>
<proteinExistence type="predicted"/>
<evidence type="ECO:0000313" key="1">
    <source>
        <dbReference type="EMBL" id="GAA0198820.1"/>
    </source>
</evidence>
<organism evidence="1 2">
    <name type="scientific">Kangiella japonica</name>
    <dbReference type="NCBI Taxonomy" id="647384"/>
    <lineage>
        <taxon>Bacteria</taxon>
        <taxon>Pseudomonadati</taxon>
        <taxon>Pseudomonadota</taxon>
        <taxon>Gammaproteobacteria</taxon>
        <taxon>Kangiellales</taxon>
        <taxon>Kangiellaceae</taxon>
        <taxon>Kangiella</taxon>
    </lineage>
</organism>
<evidence type="ECO:0000313" key="2">
    <source>
        <dbReference type="Proteomes" id="UP001501221"/>
    </source>
</evidence>
<dbReference type="EMBL" id="BAAAFM010000001">
    <property type="protein sequence ID" value="GAA0198820.1"/>
    <property type="molecule type" value="Genomic_DNA"/>
</dbReference>
<protein>
    <recommendedName>
        <fullName evidence="3">Tn3 transposase DDE domain-containing protein</fullName>
    </recommendedName>
</protein>
<comment type="caution">
    <text evidence="1">The sequence shown here is derived from an EMBL/GenBank/DDBJ whole genome shotgun (WGS) entry which is preliminary data.</text>
</comment>
<sequence length="53" mass="5879">MVTEGHALGCNLFDFIGSFFSYNKLLHEIATRLTVARDGILVQGQEILARPSQ</sequence>
<dbReference type="Proteomes" id="UP001501221">
    <property type="component" value="Unassembled WGS sequence"/>
</dbReference>
<keyword evidence="2" id="KW-1185">Reference proteome</keyword>
<gene>
    <name evidence="1" type="ORF">GCM10009123_02660</name>
</gene>
<name>A0ABN0STP2_9GAMM</name>
<accession>A0ABN0STP2</accession>